<evidence type="ECO:0008006" key="7">
    <source>
        <dbReference type="Google" id="ProtNLM"/>
    </source>
</evidence>
<feature type="region of interest" description="Disordered" evidence="1">
    <location>
        <begin position="1001"/>
        <end position="1034"/>
    </location>
</feature>
<feature type="region of interest" description="Disordered" evidence="1">
    <location>
        <begin position="32"/>
        <end position="61"/>
    </location>
</feature>
<sequence>MTAPDGGGSTEPDAPTKEPSFVRAVMSWFTAAPTTKKTQEATDVTSAPDATSNHEPGQTKAKKGASLSFLSKISSKWRLPVLLGIIMLAILCIVLTSVLSVVLSRETGQGGPGPGPDLPQPPNFQPILPPSYPLAVKNPYLSAWIPGELALDLPSHQAEFWMGQKLGWTVMASVGDEVYSLFGMPNPPDGVKPANVTGGQYTSTLSVFNLTAGDAKFTLSFLSPVFPGVDDDSLRQQSLPLSFLTVTAEAESGQPDIQVYSDIGHEWLGMHHDPSDFGLNKTAAGNTHMWTWDREDSDSVYQEMKNMAQWGRVFYASKNQSGVSMTMSFGKRDDIRTNFVNTKRLGTLDAATPNWDGDGIPASGYAHDLGKVTEAKQVVFGIGFTRENSIKFYGHDETYFYHAKYPEREQLIDAVSEAFDSLDATRAACSTLDDKIEQESIRVGGQNYSDITTLSVRQVFGAMDVTIPAGSKNTSQVNAWMKEISSNGDIQTLDILMPAAPIFYWLSPGYIRLMLRPVVVYLETGKWPHEWAVHDLGDRAFEHGGYPRAVGHDNGKSEQMPLESSGNLLILAHMYHKSTDDTDRANQFLKDHKPLFTKYANYLKNNGLEPKKQLSTNDGLGPMEKQTNLAIKAAVGLNAYAAMYNNDTMRTAAIDMANQIIDKDHGLSSDGTHLTFQYGDDDSWFLMFNLYSDVLLNLDTFPSRIIDMQSRWYQQLHAETISDDGVGITIGSPRKADFGTSMWMMHAGASAPGNAKSEIGQMFINDVHRFVANRRNRVPMCDRWFVHGRKAGIASPGPMSFRARPVQPTYIANWRRAYYLHYSRLSLHTSRHLPDTEEEFLKSTIPRSSATGLRENFSTALASPTHLYQTTLVLGIYKLAYAHGLYTGMASSSGAPTAPPDIPVPSTETLPKADREGYAKLTHRLSIWLLIACPAIALIPPRKLDIYTLGLGGMTLIGAEHLARERTGRTILQRVSGGFDGVVQPADHLPTERARHVQEVQRRAKEEREALLRQSQAGAAGQEEHDNKQNALQRVWMGGETEGWRERRLKEEREAIEEGRGYGDLIMDQIWEVWNWGRGKTGKDDNGEGKN</sequence>
<reference evidence="5" key="1">
    <citation type="submission" date="2020-04" db="EMBL/GenBank/DDBJ databases">
        <title>Genome Assembly and Annotation of Botryosphaeria dothidea sdau 11-99, a Latent Pathogen of Apple Fruit Ring Rot in China.</title>
        <authorList>
            <person name="Yu C."/>
            <person name="Diao Y."/>
            <person name="Lu Q."/>
            <person name="Zhao J."/>
            <person name="Cui S."/>
            <person name="Peng C."/>
            <person name="He B."/>
            <person name="Liu H."/>
        </authorList>
    </citation>
    <scope>NUCLEOTIDE SEQUENCE [LARGE SCALE GENOMIC DNA]</scope>
    <source>
        <strain evidence="5">Sdau11-99</strain>
    </source>
</reference>
<feature type="compositionally biased region" description="Basic and acidic residues" evidence="1">
    <location>
        <begin position="1001"/>
        <end position="1011"/>
    </location>
</feature>
<accession>A0A8H4IMN7</accession>
<proteinExistence type="predicted"/>
<evidence type="ECO:0000313" key="5">
    <source>
        <dbReference type="EMBL" id="KAF4304056.1"/>
    </source>
</evidence>
<organism evidence="5 6">
    <name type="scientific">Botryosphaeria dothidea</name>
    <dbReference type="NCBI Taxonomy" id="55169"/>
    <lineage>
        <taxon>Eukaryota</taxon>
        <taxon>Fungi</taxon>
        <taxon>Dikarya</taxon>
        <taxon>Ascomycota</taxon>
        <taxon>Pezizomycotina</taxon>
        <taxon>Dothideomycetes</taxon>
        <taxon>Dothideomycetes incertae sedis</taxon>
        <taxon>Botryosphaeriales</taxon>
        <taxon>Botryosphaeriaceae</taxon>
        <taxon>Botryosphaeria</taxon>
    </lineage>
</organism>
<keyword evidence="2" id="KW-0472">Membrane</keyword>
<keyword evidence="2" id="KW-1133">Transmembrane helix</keyword>
<feature type="domain" description="Glutaminase A central" evidence="3">
    <location>
        <begin position="445"/>
        <end position="810"/>
    </location>
</feature>
<comment type="caution">
    <text evidence="5">The sequence shown here is derived from an EMBL/GenBank/DDBJ whole genome shotgun (WGS) entry which is preliminary data.</text>
</comment>
<dbReference type="PANTHER" id="PTHR31987:SF14">
    <property type="entry name" value="PUTATIVE (AFU_ORTHOLOGUE AFUA_6G09910)-RELATED"/>
    <property type="match status" value="1"/>
</dbReference>
<evidence type="ECO:0000256" key="2">
    <source>
        <dbReference type="SAM" id="Phobius"/>
    </source>
</evidence>
<dbReference type="AlphaFoldDB" id="A0A8H4IMN7"/>
<dbReference type="InterPro" id="IPR032514">
    <property type="entry name" value="GtaA_central"/>
</dbReference>
<dbReference type="Proteomes" id="UP000572817">
    <property type="component" value="Unassembled WGS sequence"/>
</dbReference>
<evidence type="ECO:0000313" key="6">
    <source>
        <dbReference type="Proteomes" id="UP000572817"/>
    </source>
</evidence>
<feature type="compositionally biased region" description="Polar residues" evidence="1">
    <location>
        <begin position="32"/>
        <end position="56"/>
    </location>
</feature>
<protein>
    <recommendedName>
        <fullName evidence="7">Glutaminase a protein</fullName>
    </recommendedName>
</protein>
<dbReference type="PANTHER" id="PTHR31987">
    <property type="entry name" value="GLUTAMINASE A-RELATED"/>
    <property type="match status" value="1"/>
</dbReference>
<feature type="domain" description="Glutaminase A N-terminal" evidence="4">
    <location>
        <begin position="204"/>
        <end position="438"/>
    </location>
</feature>
<dbReference type="EMBL" id="WWBZ02000051">
    <property type="protein sequence ID" value="KAF4304056.1"/>
    <property type="molecule type" value="Genomic_DNA"/>
</dbReference>
<keyword evidence="6" id="KW-1185">Reference proteome</keyword>
<evidence type="ECO:0000259" key="3">
    <source>
        <dbReference type="Pfam" id="PF16335"/>
    </source>
</evidence>
<gene>
    <name evidence="5" type="ORF">GTA08_BOTSDO07977</name>
</gene>
<feature type="transmembrane region" description="Helical" evidence="2">
    <location>
        <begin position="81"/>
        <end position="103"/>
    </location>
</feature>
<evidence type="ECO:0000256" key="1">
    <source>
        <dbReference type="SAM" id="MobiDB-lite"/>
    </source>
</evidence>
<dbReference type="Pfam" id="PF16335">
    <property type="entry name" value="GtaA_6_Hairpin"/>
    <property type="match status" value="1"/>
</dbReference>
<dbReference type="OrthoDB" id="3918848at2759"/>
<dbReference type="InterPro" id="IPR033433">
    <property type="entry name" value="GtaA_N"/>
</dbReference>
<evidence type="ECO:0000259" key="4">
    <source>
        <dbReference type="Pfam" id="PF17168"/>
    </source>
</evidence>
<dbReference type="InterPro" id="IPR052743">
    <property type="entry name" value="Glutaminase_GtaA"/>
</dbReference>
<name>A0A8H4IMN7_9PEZI</name>
<dbReference type="Pfam" id="PF17168">
    <property type="entry name" value="DUF5127"/>
    <property type="match status" value="1"/>
</dbReference>
<keyword evidence="2" id="KW-0812">Transmembrane</keyword>